<comment type="function">
    <text evidence="5">Associates with the EF-Tu.GDP complex and induces the exchange of GDP to GTP. It remains bound to the aminoacyl-tRNA.EF-Tu.GTP complex up to the GTP hydrolysis stage on the ribosome.</text>
</comment>
<evidence type="ECO:0000313" key="8">
    <source>
        <dbReference type="Proteomes" id="UP000177324"/>
    </source>
</evidence>
<dbReference type="STRING" id="1797589.A2784_00470"/>
<keyword evidence="4 5" id="KW-0648">Protein biosynthesis</keyword>
<reference evidence="7 8" key="1">
    <citation type="journal article" date="2016" name="Nat. Commun.">
        <title>Thousands of microbial genomes shed light on interconnected biogeochemical processes in an aquifer system.</title>
        <authorList>
            <person name="Anantharaman K."/>
            <person name="Brown C.T."/>
            <person name="Hug L.A."/>
            <person name="Sharon I."/>
            <person name="Castelle C.J."/>
            <person name="Probst A.J."/>
            <person name="Thomas B.C."/>
            <person name="Singh A."/>
            <person name="Wilkins M.J."/>
            <person name="Karaoz U."/>
            <person name="Brodie E.L."/>
            <person name="Williams K.H."/>
            <person name="Hubbard S.S."/>
            <person name="Banfield J.F."/>
        </authorList>
    </citation>
    <scope>NUCLEOTIDE SEQUENCE [LARGE SCALE GENOMIC DNA]</scope>
</reference>
<name>A0A1G1VRB0_9BACT</name>
<dbReference type="InterPro" id="IPR036402">
    <property type="entry name" value="EF-Ts_dimer_sf"/>
</dbReference>
<proteinExistence type="inferred from homology"/>
<dbReference type="SUPFAM" id="SSF46934">
    <property type="entry name" value="UBA-like"/>
    <property type="match status" value="1"/>
</dbReference>
<dbReference type="Pfam" id="PF00889">
    <property type="entry name" value="EF_TS"/>
    <property type="match status" value="1"/>
</dbReference>
<feature type="domain" description="Translation elongation factor EFTs/EF1B dimerisation" evidence="6">
    <location>
        <begin position="78"/>
        <end position="154"/>
    </location>
</feature>
<evidence type="ECO:0000313" key="7">
    <source>
        <dbReference type="EMBL" id="OGY17945.1"/>
    </source>
</evidence>
<dbReference type="CDD" id="cd14275">
    <property type="entry name" value="UBA_EF-Ts"/>
    <property type="match status" value="1"/>
</dbReference>
<dbReference type="PANTHER" id="PTHR11741:SF0">
    <property type="entry name" value="ELONGATION FACTOR TS, MITOCHONDRIAL"/>
    <property type="match status" value="1"/>
</dbReference>
<accession>A0A1G1VRB0</accession>
<comment type="similarity">
    <text evidence="1 5">Belongs to the EF-Ts family.</text>
</comment>
<dbReference type="AlphaFoldDB" id="A0A1G1VRB0"/>
<dbReference type="Gene3D" id="1.10.8.10">
    <property type="entry name" value="DNA helicase RuvA subunit, C-terminal domain"/>
    <property type="match status" value="1"/>
</dbReference>
<dbReference type="EMBL" id="MHCH01000013">
    <property type="protein sequence ID" value="OGY17945.1"/>
    <property type="molecule type" value="Genomic_DNA"/>
</dbReference>
<dbReference type="GO" id="GO:0003746">
    <property type="term" value="F:translation elongation factor activity"/>
    <property type="evidence" value="ECO:0007669"/>
    <property type="project" value="UniProtKB-UniRule"/>
</dbReference>
<dbReference type="PANTHER" id="PTHR11741">
    <property type="entry name" value="ELONGATION FACTOR TS"/>
    <property type="match status" value="1"/>
</dbReference>
<dbReference type="GO" id="GO:0005737">
    <property type="term" value="C:cytoplasm"/>
    <property type="evidence" value="ECO:0007669"/>
    <property type="project" value="UniProtKB-SubCell"/>
</dbReference>
<evidence type="ECO:0000256" key="1">
    <source>
        <dbReference type="ARBA" id="ARBA00005532"/>
    </source>
</evidence>
<comment type="caution">
    <text evidence="7">The sequence shown here is derived from an EMBL/GenBank/DDBJ whole genome shotgun (WGS) entry which is preliminary data.</text>
</comment>
<feature type="region of interest" description="Involved in Mg(2+) ion dislocation from EF-Tu" evidence="5">
    <location>
        <begin position="87"/>
        <end position="90"/>
    </location>
</feature>
<evidence type="ECO:0000256" key="3">
    <source>
        <dbReference type="ARBA" id="ARBA00022768"/>
    </source>
</evidence>
<keyword evidence="3 5" id="KW-0251">Elongation factor</keyword>
<comment type="subcellular location">
    <subcellularLocation>
        <location evidence="5">Cytoplasm</location>
    </subcellularLocation>
</comment>
<dbReference type="Gene3D" id="3.30.479.20">
    <property type="entry name" value="Elongation factor Ts, dimerisation domain"/>
    <property type="match status" value="1"/>
</dbReference>
<dbReference type="HAMAP" id="MF_00050">
    <property type="entry name" value="EF_Ts"/>
    <property type="match status" value="1"/>
</dbReference>
<gene>
    <name evidence="5" type="primary">tsf</name>
    <name evidence="7" type="ORF">A2784_00470</name>
</gene>
<evidence type="ECO:0000259" key="6">
    <source>
        <dbReference type="Pfam" id="PF00889"/>
    </source>
</evidence>
<dbReference type="SUPFAM" id="SSF54713">
    <property type="entry name" value="Elongation factor Ts (EF-Ts), dimerisation domain"/>
    <property type="match status" value="1"/>
</dbReference>
<dbReference type="FunFam" id="1.10.8.10:FF:000001">
    <property type="entry name" value="Elongation factor Ts"/>
    <property type="match status" value="1"/>
</dbReference>
<dbReference type="InterPro" id="IPR018101">
    <property type="entry name" value="Transl_elong_Ts_CS"/>
</dbReference>
<sequence>MQNNNSKSKILNTIKKLREETGAGVMAAKRALEETGGDMEKAKKIITEAGLAKAAKKSERATGEGIILAYVHYNNKSGALVELACETDFVARTDDFKTLAKELAMQVVAMDPVNVGSFLSQPYIRDPQKTVKDLLGEYVGKLGENIKLVRFIRYGLGEAQ</sequence>
<dbReference type="PROSITE" id="PS01126">
    <property type="entry name" value="EF_TS_1"/>
    <property type="match status" value="1"/>
</dbReference>
<organism evidence="7 8">
    <name type="scientific">Candidatus Chisholmbacteria bacterium RIFCSPHIGHO2_01_FULL_48_12</name>
    <dbReference type="NCBI Taxonomy" id="1797589"/>
    <lineage>
        <taxon>Bacteria</taxon>
        <taxon>Candidatus Chisholmiibacteriota</taxon>
    </lineage>
</organism>
<evidence type="ECO:0000256" key="4">
    <source>
        <dbReference type="ARBA" id="ARBA00022917"/>
    </source>
</evidence>
<evidence type="ECO:0000256" key="2">
    <source>
        <dbReference type="ARBA" id="ARBA00016956"/>
    </source>
</evidence>
<dbReference type="InterPro" id="IPR009060">
    <property type="entry name" value="UBA-like_sf"/>
</dbReference>
<protein>
    <recommendedName>
        <fullName evidence="2 5">Elongation factor Ts</fullName>
        <shortName evidence="5">EF-Ts</shortName>
    </recommendedName>
</protein>
<dbReference type="InterPro" id="IPR014039">
    <property type="entry name" value="Transl_elong_EFTs/EF1B_dimer"/>
</dbReference>
<dbReference type="Proteomes" id="UP000177324">
    <property type="component" value="Unassembled WGS sequence"/>
</dbReference>
<evidence type="ECO:0000256" key="5">
    <source>
        <dbReference type="HAMAP-Rule" id="MF_00050"/>
    </source>
</evidence>
<keyword evidence="5" id="KW-0963">Cytoplasm</keyword>
<dbReference type="InterPro" id="IPR001816">
    <property type="entry name" value="Transl_elong_EFTs/EF1B"/>
</dbReference>